<reference evidence="1 2" key="1">
    <citation type="journal article" date="2017" name="Front. Microbiol.">
        <title>Labilibaculum manganireducens gen. nov., sp. nov. and Labilibaculum filiforme sp. nov., Novel Bacteroidetes Isolated from Subsurface Sediments of the Baltic Sea.</title>
        <authorList>
            <person name="Vandieken V."/>
            <person name="Marshall I.P."/>
            <person name="Niemann H."/>
            <person name="Engelen B."/>
            <person name="Cypionka H."/>
        </authorList>
    </citation>
    <scope>NUCLEOTIDE SEQUENCE [LARGE SCALE GENOMIC DNA]</scope>
    <source>
        <strain evidence="1 2">59.10-2M</strain>
    </source>
</reference>
<comment type="caution">
    <text evidence="1">The sequence shown here is derived from an EMBL/GenBank/DDBJ whole genome shotgun (WGS) entry which is preliminary data.</text>
</comment>
<dbReference type="InterPro" id="IPR036397">
    <property type="entry name" value="RNaseH_sf"/>
</dbReference>
<dbReference type="GO" id="GO:0003676">
    <property type="term" value="F:nucleic acid binding"/>
    <property type="evidence" value="ECO:0007669"/>
    <property type="project" value="InterPro"/>
</dbReference>
<evidence type="ECO:0000313" key="2">
    <source>
        <dbReference type="Proteomes" id="UP000233618"/>
    </source>
</evidence>
<accession>A0A2N3HQP3</accession>
<dbReference type="PANTHER" id="PTHR35004:SF7">
    <property type="entry name" value="INTEGRASE PROTEIN"/>
    <property type="match status" value="1"/>
</dbReference>
<proteinExistence type="predicted"/>
<name>A0A2N3HQP3_9BACT</name>
<keyword evidence="2" id="KW-1185">Reference proteome</keyword>
<dbReference type="Proteomes" id="UP000233618">
    <property type="component" value="Unassembled WGS sequence"/>
</dbReference>
<dbReference type="Gene3D" id="3.30.420.10">
    <property type="entry name" value="Ribonuclease H-like superfamily/Ribonuclease H"/>
    <property type="match status" value="1"/>
</dbReference>
<dbReference type="AlphaFoldDB" id="A0A2N3HQP3"/>
<dbReference type="InterPro" id="IPR012337">
    <property type="entry name" value="RNaseH-like_sf"/>
</dbReference>
<dbReference type="PANTHER" id="PTHR35004">
    <property type="entry name" value="TRANSPOSASE RV3428C-RELATED"/>
    <property type="match status" value="1"/>
</dbReference>
<evidence type="ECO:0008006" key="3">
    <source>
        <dbReference type="Google" id="ProtNLM"/>
    </source>
</evidence>
<evidence type="ECO:0000313" key="1">
    <source>
        <dbReference type="EMBL" id="PKQ60359.1"/>
    </source>
</evidence>
<sequence>MKLRIDGVLIRFNLAVFTSAYSNYRYAKLYHHQDSLSFMESHVSFFSHIEGVYHNMVYDNMRVAVARFVGKYEKEPTQALLAMRGHYQFNHRFCNAYRGNEKGHVERSVDHVRRKAFAYTSDFADMDLAIAHLQRALTKINNTSVYFN</sequence>
<protein>
    <recommendedName>
        <fullName evidence="3">Integrase catalytic domain-containing protein</fullName>
    </recommendedName>
</protein>
<dbReference type="EMBL" id="MVDE01000067">
    <property type="protein sequence ID" value="PKQ60359.1"/>
    <property type="molecule type" value="Genomic_DNA"/>
</dbReference>
<dbReference type="SUPFAM" id="SSF53098">
    <property type="entry name" value="Ribonuclease H-like"/>
    <property type="match status" value="1"/>
</dbReference>
<dbReference type="RefSeq" id="WP_180327419.1">
    <property type="nucleotide sequence ID" value="NZ_MVDE01000067.1"/>
</dbReference>
<gene>
    <name evidence="1" type="ORF">BZG01_21070</name>
</gene>
<organism evidence="1 2">
    <name type="scientific">Labilibaculum manganireducens</name>
    <dbReference type="NCBI Taxonomy" id="1940525"/>
    <lineage>
        <taxon>Bacteria</taxon>
        <taxon>Pseudomonadati</taxon>
        <taxon>Bacteroidota</taxon>
        <taxon>Bacteroidia</taxon>
        <taxon>Marinilabiliales</taxon>
        <taxon>Marinifilaceae</taxon>
        <taxon>Labilibaculum</taxon>
    </lineage>
</organism>